<reference evidence="1 2" key="1">
    <citation type="journal article" date="2024" name="Plant J.">
        <title>Genome sequences and population genomics reveal climatic adaptation and genomic divergence between two closely related sweetgum species.</title>
        <authorList>
            <person name="Xu W.Q."/>
            <person name="Ren C.Q."/>
            <person name="Zhang X.Y."/>
            <person name="Comes H.P."/>
            <person name="Liu X.H."/>
            <person name="Li Y.G."/>
            <person name="Kettle C.J."/>
            <person name="Jalonen R."/>
            <person name="Gaisberger H."/>
            <person name="Ma Y.Z."/>
            <person name="Qiu Y.X."/>
        </authorList>
    </citation>
    <scope>NUCLEOTIDE SEQUENCE [LARGE SCALE GENOMIC DNA]</scope>
    <source>
        <strain evidence="1">Hangzhou</strain>
    </source>
</reference>
<dbReference type="Proteomes" id="UP001415857">
    <property type="component" value="Unassembled WGS sequence"/>
</dbReference>
<keyword evidence="2" id="KW-1185">Reference proteome</keyword>
<protein>
    <submittedName>
        <fullName evidence="1">Uncharacterized protein</fullName>
    </submittedName>
</protein>
<name>A0AAP0RIK0_LIQFO</name>
<evidence type="ECO:0000313" key="1">
    <source>
        <dbReference type="EMBL" id="KAK9278145.1"/>
    </source>
</evidence>
<evidence type="ECO:0000313" key="2">
    <source>
        <dbReference type="Proteomes" id="UP001415857"/>
    </source>
</evidence>
<gene>
    <name evidence="1" type="ORF">L1049_027704</name>
</gene>
<comment type="caution">
    <text evidence="1">The sequence shown here is derived from an EMBL/GenBank/DDBJ whole genome shotgun (WGS) entry which is preliminary data.</text>
</comment>
<dbReference type="EMBL" id="JBBPBK010000009">
    <property type="protein sequence ID" value="KAK9278145.1"/>
    <property type="molecule type" value="Genomic_DNA"/>
</dbReference>
<proteinExistence type="predicted"/>
<sequence>MAGLWTPSMEDKLIGCINKINNKGQDMWSVIKEKMEEKGVKGFTTKQLENKYKSLKRKRSCSLDLKTHIECTKCLKCGGNARDASSINPILEFMRILNTMFNAKEIGNKTYDRACMCATCTRFVSVFISMGDCLRKAFLGRALKHLTKDVLYPPKKKKGCTVN</sequence>
<dbReference type="AlphaFoldDB" id="A0AAP0RIK0"/>
<accession>A0AAP0RIK0</accession>
<organism evidence="1 2">
    <name type="scientific">Liquidambar formosana</name>
    <name type="common">Formosan gum</name>
    <dbReference type="NCBI Taxonomy" id="63359"/>
    <lineage>
        <taxon>Eukaryota</taxon>
        <taxon>Viridiplantae</taxon>
        <taxon>Streptophyta</taxon>
        <taxon>Embryophyta</taxon>
        <taxon>Tracheophyta</taxon>
        <taxon>Spermatophyta</taxon>
        <taxon>Magnoliopsida</taxon>
        <taxon>eudicotyledons</taxon>
        <taxon>Gunneridae</taxon>
        <taxon>Pentapetalae</taxon>
        <taxon>Saxifragales</taxon>
        <taxon>Altingiaceae</taxon>
        <taxon>Liquidambar</taxon>
    </lineage>
</organism>